<proteinExistence type="predicted"/>
<dbReference type="AlphaFoldDB" id="A0A815IMC5"/>
<dbReference type="Proteomes" id="UP000663828">
    <property type="component" value="Unassembled WGS sequence"/>
</dbReference>
<evidence type="ECO:0000313" key="1">
    <source>
        <dbReference type="EMBL" id="CAF1122332.1"/>
    </source>
</evidence>
<organism evidence="2 3">
    <name type="scientific">Adineta ricciae</name>
    <name type="common">Rotifer</name>
    <dbReference type="NCBI Taxonomy" id="249248"/>
    <lineage>
        <taxon>Eukaryota</taxon>
        <taxon>Metazoa</taxon>
        <taxon>Spiralia</taxon>
        <taxon>Gnathifera</taxon>
        <taxon>Rotifera</taxon>
        <taxon>Eurotatoria</taxon>
        <taxon>Bdelloidea</taxon>
        <taxon>Adinetida</taxon>
        <taxon>Adinetidae</taxon>
        <taxon>Adineta</taxon>
    </lineage>
</organism>
<sequence length="84" mass="9714">MYDKNCIRSYCYYESLRLTVQIDGYYGISTGKSSDININLYKNHFDPLNPRQNLVEIGRYGCSNGDRDGRYTAYLESQLHDPCG</sequence>
<keyword evidence="3" id="KW-1185">Reference proteome</keyword>
<reference evidence="2" key="1">
    <citation type="submission" date="2021-02" db="EMBL/GenBank/DDBJ databases">
        <authorList>
            <person name="Nowell W R."/>
        </authorList>
    </citation>
    <scope>NUCLEOTIDE SEQUENCE</scope>
</reference>
<dbReference type="Proteomes" id="UP000663852">
    <property type="component" value="Unassembled WGS sequence"/>
</dbReference>
<name>A0A815IMC5_ADIRI</name>
<gene>
    <name evidence="1" type="ORF">EDS130_LOCUS21123</name>
    <name evidence="2" type="ORF">XAT740_LOCUS32352</name>
</gene>
<evidence type="ECO:0000313" key="3">
    <source>
        <dbReference type="Proteomes" id="UP000663828"/>
    </source>
</evidence>
<accession>A0A815IMC5</accession>
<dbReference type="EMBL" id="CAJNOJ010000105">
    <property type="protein sequence ID" value="CAF1122332.1"/>
    <property type="molecule type" value="Genomic_DNA"/>
</dbReference>
<dbReference type="EMBL" id="CAJNOR010003011">
    <property type="protein sequence ID" value="CAF1367431.1"/>
    <property type="molecule type" value="Genomic_DNA"/>
</dbReference>
<evidence type="ECO:0000313" key="2">
    <source>
        <dbReference type="EMBL" id="CAF1367431.1"/>
    </source>
</evidence>
<comment type="caution">
    <text evidence="2">The sequence shown here is derived from an EMBL/GenBank/DDBJ whole genome shotgun (WGS) entry which is preliminary data.</text>
</comment>
<protein>
    <submittedName>
        <fullName evidence="2">Uncharacterized protein</fullName>
    </submittedName>
</protein>